<comment type="caution">
    <text evidence="1">The sequence shown here is derived from an EMBL/GenBank/DDBJ whole genome shotgun (WGS) entry which is preliminary data.</text>
</comment>
<sequence>MGNVRHIYNEDFYKITAVLLSKKFLALENSILASYSEARFLVPKIGFRNEDEYREWLKKAMALPTSPGKVIEDILTQFNLNPKNEYFRNCVTAHLFFHKMPWQDSIYPQQNITLTTRNSGKDRGLWVEIKPWTKKEDYIELWGTIKNLQKSLIGYRNKEKFQVTFERNFAVYQLYLEAKRDSSVNGNPEKLSIPDKMATLPDYDSVKKLFKHIDEDEDGDFFENLRSITSDLNEKLSGVDIL</sequence>
<dbReference type="AlphaFoldDB" id="A0A1F8B880"/>
<protein>
    <submittedName>
        <fullName evidence="1">Uncharacterized protein</fullName>
    </submittedName>
</protein>
<name>A0A1F8B880_9BACT</name>
<evidence type="ECO:0000313" key="2">
    <source>
        <dbReference type="Proteomes" id="UP000176404"/>
    </source>
</evidence>
<organism evidence="1 2">
    <name type="scientific">Candidatus Woesebacteria bacterium RIFCSPLOWO2_01_FULL_39_10b</name>
    <dbReference type="NCBI Taxonomy" id="1802517"/>
    <lineage>
        <taxon>Bacteria</taxon>
        <taxon>Candidatus Woeseibacteriota</taxon>
    </lineage>
</organism>
<dbReference type="EMBL" id="MGHD01000012">
    <property type="protein sequence ID" value="OGM59909.1"/>
    <property type="molecule type" value="Genomic_DNA"/>
</dbReference>
<gene>
    <name evidence="1" type="ORF">A2892_02925</name>
</gene>
<dbReference type="Proteomes" id="UP000176404">
    <property type="component" value="Unassembled WGS sequence"/>
</dbReference>
<accession>A0A1F8B880</accession>
<proteinExistence type="predicted"/>
<reference evidence="1 2" key="1">
    <citation type="journal article" date="2016" name="Nat. Commun.">
        <title>Thousands of microbial genomes shed light on interconnected biogeochemical processes in an aquifer system.</title>
        <authorList>
            <person name="Anantharaman K."/>
            <person name="Brown C.T."/>
            <person name="Hug L.A."/>
            <person name="Sharon I."/>
            <person name="Castelle C.J."/>
            <person name="Probst A.J."/>
            <person name="Thomas B.C."/>
            <person name="Singh A."/>
            <person name="Wilkins M.J."/>
            <person name="Karaoz U."/>
            <person name="Brodie E.L."/>
            <person name="Williams K.H."/>
            <person name="Hubbard S.S."/>
            <person name="Banfield J.F."/>
        </authorList>
    </citation>
    <scope>NUCLEOTIDE SEQUENCE [LARGE SCALE GENOMIC DNA]</scope>
</reference>
<evidence type="ECO:0000313" key="1">
    <source>
        <dbReference type="EMBL" id="OGM59909.1"/>
    </source>
</evidence>